<sequence length="638" mass="73691">MVFRFVEQEVDSFMHMQLLDLARTLARRPQLRIDFDMTSYFDPGSQTIYISQFWEEWQDKDDQMQGMKSDVYIRSMEINGSDRSWIARYMSRAAASAQPKLASQLFILAEELRLSLEMIKERPGAQRVFDVRRQVYTRYFASRLPGHLRRGERSDAFFTALYLWLSSNEVDPRIPGISTELDQLLKQLQPLLEWLADARSTADVAKRCRDILESLSIHLEQDMQATYWAWPKGSDPGPEPELAIDSLSRASLLNAYDQERELEVEEEERKDEKMPMWHQDTADQTDHFLRFELEEGARSTALGGVLRQSDSGDQAVGMVQGPAQRSSRDDYDDPQAVTRRLEALAWEQREHVGKINRNVKPVFLSPKPVGEQERTAYQELVRHISPFKRKLMRTIQLTLEHKQTAAREFLPFGRLTRKLTRLLTEDSPRLFYKQKNPSPQIDAAFMLLVDCSASMYDKMSETKRGITLFHESLRGLSIPHMVTGFWEEASERDNGAYPNYFRPVIDYSRSLSPASGPAIMHLEPEQDNRDGYAIRLMSAYLLERTEAQRFLLVFSDGEPAAKHYETEGIVDTYQAVLEARRKGIEVIGIFLAGEQVPEKARQTFHNIYGRHSIVVPHVSELNDHLLPILRKLLLKAIV</sequence>
<dbReference type="SUPFAM" id="SSF53300">
    <property type="entry name" value="vWA-like"/>
    <property type="match status" value="1"/>
</dbReference>
<dbReference type="InterPro" id="IPR051928">
    <property type="entry name" value="NorD/CobT"/>
</dbReference>
<dbReference type="InterPro" id="IPR036465">
    <property type="entry name" value="vWFA_dom_sf"/>
</dbReference>
<gene>
    <name evidence="3" type="ORF">J2S00_002620</name>
</gene>
<protein>
    <submittedName>
        <fullName evidence="3">Nitric oxide reductase activation protein</fullName>
    </submittedName>
</protein>
<organism evidence="3 4">
    <name type="scientific">Caldalkalibacillus uzonensis</name>
    <dbReference type="NCBI Taxonomy" id="353224"/>
    <lineage>
        <taxon>Bacteria</taxon>
        <taxon>Bacillati</taxon>
        <taxon>Bacillota</taxon>
        <taxon>Bacilli</taxon>
        <taxon>Bacillales</taxon>
        <taxon>Bacillaceae</taxon>
        <taxon>Caldalkalibacillus</taxon>
    </lineage>
</organism>
<dbReference type="PANTHER" id="PTHR41248">
    <property type="entry name" value="NORD PROTEIN"/>
    <property type="match status" value="1"/>
</dbReference>
<dbReference type="CDD" id="cd01454">
    <property type="entry name" value="vWA_norD_type"/>
    <property type="match status" value="1"/>
</dbReference>
<proteinExistence type="predicted"/>
<evidence type="ECO:0000259" key="2">
    <source>
        <dbReference type="SMART" id="SM00327"/>
    </source>
</evidence>
<evidence type="ECO:0000313" key="4">
    <source>
        <dbReference type="Proteomes" id="UP001232445"/>
    </source>
</evidence>
<evidence type="ECO:0000313" key="3">
    <source>
        <dbReference type="EMBL" id="MDQ0339827.1"/>
    </source>
</evidence>
<dbReference type="PANTHER" id="PTHR41248:SF1">
    <property type="entry name" value="NORD PROTEIN"/>
    <property type="match status" value="1"/>
</dbReference>
<dbReference type="InterPro" id="IPR002035">
    <property type="entry name" value="VWF_A"/>
</dbReference>
<name>A0ABU0CXA9_9BACI</name>
<comment type="caution">
    <text evidence="3">The sequence shown here is derived from an EMBL/GenBank/DDBJ whole genome shotgun (WGS) entry which is preliminary data.</text>
</comment>
<evidence type="ECO:0000256" key="1">
    <source>
        <dbReference type="SAM" id="MobiDB-lite"/>
    </source>
</evidence>
<accession>A0ABU0CXA9</accession>
<reference evidence="3 4" key="1">
    <citation type="submission" date="2023-07" db="EMBL/GenBank/DDBJ databases">
        <title>Genomic Encyclopedia of Type Strains, Phase IV (KMG-IV): sequencing the most valuable type-strain genomes for metagenomic binning, comparative biology and taxonomic classification.</title>
        <authorList>
            <person name="Goeker M."/>
        </authorList>
    </citation>
    <scope>NUCLEOTIDE SEQUENCE [LARGE SCALE GENOMIC DNA]</scope>
    <source>
        <strain evidence="3 4">DSM 17740</strain>
    </source>
</reference>
<dbReference type="RefSeq" id="WP_307340405.1">
    <property type="nucleotide sequence ID" value="NZ_JAUSUQ010000009.1"/>
</dbReference>
<dbReference type="EMBL" id="JAUSUQ010000009">
    <property type="protein sequence ID" value="MDQ0339827.1"/>
    <property type="molecule type" value="Genomic_DNA"/>
</dbReference>
<dbReference type="Gene3D" id="3.40.50.410">
    <property type="entry name" value="von Willebrand factor, type A domain"/>
    <property type="match status" value="1"/>
</dbReference>
<feature type="domain" description="VWFA" evidence="2">
    <location>
        <begin position="442"/>
        <end position="633"/>
    </location>
</feature>
<keyword evidence="4" id="KW-1185">Reference proteome</keyword>
<dbReference type="Proteomes" id="UP001232445">
    <property type="component" value="Unassembled WGS sequence"/>
</dbReference>
<dbReference type="SMART" id="SM00327">
    <property type="entry name" value="VWA"/>
    <property type="match status" value="1"/>
</dbReference>
<feature type="region of interest" description="Disordered" evidence="1">
    <location>
        <begin position="307"/>
        <end position="334"/>
    </location>
</feature>